<dbReference type="Gene3D" id="2.60.120.260">
    <property type="entry name" value="Galactose-binding domain-like"/>
    <property type="match status" value="2"/>
</dbReference>
<dbReference type="InterPro" id="IPR008979">
    <property type="entry name" value="Galactose-bd-like_sf"/>
</dbReference>
<keyword evidence="5" id="KW-1185">Reference proteome</keyword>
<gene>
    <name evidence="4" type="ORF">B9T62_33440</name>
</gene>
<organism evidence="4 5">
    <name type="scientific">Paenibacillus donghaensis</name>
    <dbReference type="NCBI Taxonomy" id="414771"/>
    <lineage>
        <taxon>Bacteria</taxon>
        <taxon>Bacillati</taxon>
        <taxon>Bacillota</taxon>
        <taxon>Bacilli</taxon>
        <taxon>Bacillales</taxon>
        <taxon>Paenibacillaceae</taxon>
        <taxon>Paenibacillus</taxon>
    </lineage>
</organism>
<dbReference type="InterPro" id="IPR017853">
    <property type="entry name" value="GH"/>
</dbReference>
<dbReference type="GO" id="GO:0030246">
    <property type="term" value="F:carbohydrate binding"/>
    <property type="evidence" value="ECO:0007669"/>
    <property type="project" value="InterPro"/>
</dbReference>
<sequence>MSMQKGVRLLLVVLLVLSLAYPPLQEAAASTASPPGSLALEMERVAGKGALVQGRVAAMAGKGASVQGRVAAMAGKGASVQGRVAAMAGKGASVQGRVAAIADKGASVQGRVAAMAGKGASVQGRVAAIAGKGASAQGKVTATAATYAPLSLLWQAGVADNSPAEFSVAQNVYGGNISMPVLSGDWSLLPTGMKADTNRAINLSFVLEELPADGVQFSFKVLDASTAIPQLAIFTNGAMSGLLQITGLNNGETVLQQTWKETYRLYIPKEQLLPGANVLQLRVERGLYADAEAPGYDGDRHLWFEWDYFRLEALETAAEEPIHGRYVHLGSTIASSTFRYDENAIRHLAPMTKWMGIAYSGNWMRASFWSDTKAGWDPLGREYLGALRELNLEPMVNIIGGNWKNEALLVNGTISPALRSYYRDFVAKFGDLYQYAETGNEPGLFGWAQTSVLALHQLFGEERLTNAQPYLTIVAPGWAYWPYNGTPDGWERDAEQRRPIEQLSEITNGHSYGGTGVQPLPGGSLYENLRVYSGAEEGFGKEMAMSETGSNDNHSDNTKYGTYAYRFASAFDRELRGDIGYADHIMQHAAFFNDGTEFGLFNSAIHWNIHRYEDTQAVAAHPNEAGETRLKTFRRLATAYATHGRPLAYEVLNAEALDGKLAYFRAVDTSALGTTAIGAASDKILLNFVNFEAQPVTMQVKVTLPHSGTYAAERFGAGASYEAAHSAMLLTADPELTLAVVLGAGETVQYILDAYEDITPTVPSGVAAAAVSHEQIRLTWSAAPGNEAVEAYRIYRNGSAQPVMTVPAELNFWSDFSVEPEHSYSYTIRAVDRSGNVSEPTPAVAAVTTAMPVTPHVPGDPGKFEAEAAAYALPLRISNNILASGGKVVEQTHGGGLSILGYHSETGGNYTLSIAYASNQESKKNVYVNGQKLSTLTLPSTGGWNGPIVLKSYGIVLQPGYNKISLNAAGNGANLDYLTLVEGSYVPVSSWYPVEHDHAYIDYSGGFAPAPNGVSHVSYTPDASASFSFKGTGVRWRSNIKADMGSADVYVDGQWMETVVIPQAGLEGEDKIVYQLSGLPYGLHRIQVVNAAGEIMVHGFEFEGYEASLPVPLADLTVTEVGWTIVNPDGTPAAHSIPQLGDSLIFWAKIKNIGVRPTPLNSTTGLGQITGGAFSVNGGVVSWTDTYNTAVQPGEEVILTANASAQGTPRWTVPMIGDFTISFLVNDIKRYPEMDTENNTLSRVLDIALPGSSLGDEGL</sequence>
<dbReference type="EMBL" id="CP021780">
    <property type="protein sequence ID" value="ASA25209.1"/>
    <property type="molecule type" value="Genomic_DNA"/>
</dbReference>
<dbReference type="KEGG" id="pdh:B9T62_33440"/>
<dbReference type="PROSITE" id="PS50853">
    <property type="entry name" value="FN3"/>
    <property type="match status" value="1"/>
</dbReference>
<feature type="domain" description="Fibronectin type-III" evidence="2">
    <location>
        <begin position="762"/>
        <end position="852"/>
    </location>
</feature>
<name>A0A2Z2KR13_9BACL</name>
<dbReference type="PROSITE" id="PS51175">
    <property type="entry name" value="CBM6"/>
    <property type="match status" value="1"/>
</dbReference>
<reference evidence="4 5" key="1">
    <citation type="submission" date="2017-06" db="EMBL/GenBank/DDBJ databases">
        <title>Complete genome sequence of Paenibacillus donghaensis KCTC 13049T isolated from East Sea sediment, South Korea.</title>
        <authorList>
            <person name="Jung B.K."/>
            <person name="Hong S.-J."/>
            <person name="Shin J.-H."/>
        </authorList>
    </citation>
    <scope>NUCLEOTIDE SEQUENCE [LARGE SCALE GENOMIC DNA]</scope>
    <source>
        <strain evidence="4 5">KCTC 13049</strain>
    </source>
</reference>
<feature type="domain" description="CBM6" evidence="3">
    <location>
        <begin position="862"/>
        <end position="981"/>
    </location>
</feature>
<evidence type="ECO:0008006" key="6">
    <source>
        <dbReference type="Google" id="ProtNLM"/>
    </source>
</evidence>
<evidence type="ECO:0000313" key="4">
    <source>
        <dbReference type="EMBL" id="ASA25209.1"/>
    </source>
</evidence>
<dbReference type="CDD" id="cd00063">
    <property type="entry name" value="FN3"/>
    <property type="match status" value="1"/>
</dbReference>
<feature type="signal peptide" evidence="1">
    <location>
        <begin position="1"/>
        <end position="27"/>
    </location>
</feature>
<dbReference type="Gene3D" id="2.60.40.10">
    <property type="entry name" value="Immunoglobulins"/>
    <property type="match status" value="2"/>
</dbReference>
<dbReference type="SUPFAM" id="SSF49785">
    <property type="entry name" value="Galactose-binding domain-like"/>
    <property type="match status" value="2"/>
</dbReference>
<evidence type="ECO:0000313" key="5">
    <source>
        <dbReference type="Proteomes" id="UP000249890"/>
    </source>
</evidence>
<proteinExistence type="predicted"/>
<dbReference type="SUPFAM" id="SSF51445">
    <property type="entry name" value="(Trans)glycosidases"/>
    <property type="match status" value="1"/>
</dbReference>
<evidence type="ECO:0000259" key="2">
    <source>
        <dbReference type="PROSITE" id="PS50853"/>
    </source>
</evidence>
<dbReference type="InterPro" id="IPR005084">
    <property type="entry name" value="CBM6"/>
</dbReference>
<dbReference type="InterPro" id="IPR036116">
    <property type="entry name" value="FN3_sf"/>
</dbReference>
<accession>A0A2Z2KR13</accession>
<dbReference type="InterPro" id="IPR003961">
    <property type="entry name" value="FN3_dom"/>
</dbReference>
<feature type="chain" id="PRO_5039121370" description="Fibronectin type-III domain-containing protein" evidence="1">
    <location>
        <begin position="28"/>
        <end position="1259"/>
    </location>
</feature>
<dbReference type="AlphaFoldDB" id="A0A2Z2KR13"/>
<keyword evidence="1" id="KW-0732">Signal</keyword>
<dbReference type="InterPro" id="IPR013783">
    <property type="entry name" value="Ig-like_fold"/>
</dbReference>
<evidence type="ECO:0000256" key="1">
    <source>
        <dbReference type="SAM" id="SignalP"/>
    </source>
</evidence>
<evidence type="ECO:0000259" key="3">
    <source>
        <dbReference type="PROSITE" id="PS51175"/>
    </source>
</evidence>
<dbReference type="SUPFAM" id="SSF49265">
    <property type="entry name" value="Fibronectin type III"/>
    <property type="match status" value="1"/>
</dbReference>
<protein>
    <recommendedName>
        <fullName evidence="6">Fibronectin type-III domain-containing protein</fullName>
    </recommendedName>
</protein>
<dbReference type="Proteomes" id="UP000249890">
    <property type="component" value="Chromosome"/>
</dbReference>